<dbReference type="AlphaFoldDB" id="A0AAF0AJI3"/>
<dbReference type="InterPro" id="IPR007016">
    <property type="entry name" value="O-antigen_ligase-rel_domated"/>
</dbReference>
<evidence type="ECO:0000313" key="8">
    <source>
        <dbReference type="Proteomes" id="UP001212189"/>
    </source>
</evidence>
<evidence type="ECO:0000313" key="7">
    <source>
        <dbReference type="EMBL" id="WBE26034.1"/>
    </source>
</evidence>
<dbReference type="GO" id="GO:0016874">
    <property type="term" value="F:ligase activity"/>
    <property type="evidence" value="ECO:0007669"/>
    <property type="project" value="UniProtKB-KW"/>
</dbReference>
<dbReference type="KEGG" id="dce:O6P33_04135"/>
<keyword evidence="8" id="KW-1185">Reference proteome</keyword>
<feature type="transmembrane region" description="Helical" evidence="5">
    <location>
        <begin position="184"/>
        <end position="206"/>
    </location>
</feature>
<dbReference type="GO" id="GO:0016020">
    <property type="term" value="C:membrane"/>
    <property type="evidence" value="ECO:0007669"/>
    <property type="project" value="UniProtKB-SubCell"/>
</dbReference>
<evidence type="ECO:0000256" key="5">
    <source>
        <dbReference type="SAM" id="Phobius"/>
    </source>
</evidence>
<feature type="transmembrane region" description="Helical" evidence="5">
    <location>
        <begin position="245"/>
        <end position="263"/>
    </location>
</feature>
<protein>
    <submittedName>
        <fullName evidence="7">O-antigen ligase family protein</fullName>
    </submittedName>
</protein>
<keyword evidence="7" id="KW-0436">Ligase</keyword>
<feature type="transmembrane region" description="Helical" evidence="5">
    <location>
        <begin position="408"/>
        <end position="429"/>
    </location>
</feature>
<dbReference type="PANTHER" id="PTHR37422">
    <property type="entry name" value="TEICHURONIC ACID BIOSYNTHESIS PROTEIN TUAE"/>
    <property type="match status" value="1"/>
</dbReference>
<evidence type="ECO:0000256" key="1">
    <source>
        <dbReference type="ARBA" id="ARBA00004141"/>
    </source>
</evidence>
<feature type="transmembrane region" description="Helical" evidence="5">
    <location>
        <begin position="93"/>
        <end position="110"/>
    </location>
</feature>
<feature type="transmembrane region" description="Helical" evidence="5">
    <location>
        <begin position="353"/>
        <end position="372"/>
    </location>
</feature>
<organism evidence="7 8">
    <name type="scientific">Denitrificimonas caeni</name>
    <dbReference type="NCBI Taxonomy" id="521720"/>
    <lineage>
        <taxon>Bacteria</taxon>
        <taxon>Pseudomonadati</taxon>
        <taxon>Pseudomonadota</taxon>
        <taxon>Gammaproteobacteria</taxon>
        <taxon>Pseudomonadales</taxon>
        <taxon>Pseudomonadaceae</taxon>
        <taxon>Denitrificimonas</taxon>
    </lineage>
</organism>
<dbReference type="PANTHER" id="PTHR37422:SF13">
    <property type="entry name" value="LIPOPOLYSACCHARIDE BIOSYNTHESIS PROTEIN PA4999-RELATED"/>
    <property type="match status" value="1"/>
</dbReference>
<gene>
    <name evidence="7" type="ORF">O6P33_04135</name>
</gene>
<keyword evidence="3 5" id="KW-1133">Transmembrane helix</keyword>
<feature type="transmembrane region" description="Helical" evidence="5">
    <location>
        <begin position="59"/>
        <end position="78"/>
    </location>
</feature>
<feature type="domain" description="O-antigen ligase-related" evidence="6">
    <location>
        <begin position="197"/>
        <end position="364"/>
    </location>
</feature>
<keyword evidence="2 5" id="KW-0812">Transmembrane</keyword>
<feature type="transmembrane region" description="Helical" evidence="5">
    <location>
        <begin position="117"/>
        <end position="136"/>
    </location>
</feature>
<feature type="transmembrane region" description="Helical" evidence="5">
    <location>
        <begin position="30"/>
        <end position="47"/>
    </location>
</feature>
<dbReference type="Pfam" id="PF04932">
    <property type="entry name" value="Wzy_C"/>
    <property type="match status" value="1"/>
</dbReference>
<feature type="transmembrane region" description="Helical" evidence="5">
    <location>
        <begin position="156"/>
        <end position="177"/>
    </location>
</feature>
<evidence type="ECO:0000256" key="4">
    <source>
        <dbReference type="ARBA" id="ARBA00023136"/>
    </source>
</evidence>
<name>A0AAF0AJI3_9GAMM</name>
<feature type="transmembrane region" description="Helical" evidence="5">
    <location>
        <begin position="212"/>
        <end position="233"/>
    </location>
</feature>
<comment type="subcellular location">
    <subcellularLocation>
        <location evidence="1">Membrane</location>
        <topology evidence="1">Multi-pass membrane protein</topology>
    </subcellularLocation>
</comment>
<evidence type="ECO:0000259" key="6">
    <source>
        <dbReference type="Pfam" id="PF04932"/>
    </source>
</evidence>
<dbReference type="InterPro" id="IPR051533">
    <property type="entry name" value="WaaL-like"/>
</dbReference>
<feature type="transmembrane region" description="Helical" evidence="5">
    <location>
        <begin position="384"/>
        <end position="402"/>
    </location>
</feature>
<proteinExistence type="predicted"/>
<dbReference type="RefSeq" id="WP_269818980.1">
    <property type="nucleotide sequence ID" value="NZ_CP114976.1"/>
</dbReference>
<evidence type="ECO:0000256" key="2">
    <source>
        <dbReference type="ARBA" id="ARBA00022692"/>
    </source>
</evidence>
<dbReference type="EMBL" id="CP114976">
    <property type="protein sequence ID" value="WBE26034.1"/>
    <property type="molecule type" value="Genomic_DNA"/>
</dbReference>
<sequence length="437" mass="51308">MNIYQRVLSTLIVTSSFCFAFFWLPYYKLFDFFCNILILAFLLQLLLPSSKKLRKDPLFRLGLLFFVYLFITIAWHKFSLPADTPRIAETRKYLRILYFIPIAYAISYSKMLNPWRFLIIAFLGLIAYLIINFDLAEWKRAWNGYRVDFGIENAQHTGIVFATSLIAFTVFTVRFINWSRKYSLIIFLVSLTVWFSALLLSFWVVFVSQTRAVWLGLSVSALIMLLLAGIFYIQKKRSTIKWYKYSTILLGLIFTTILIEHSFNTQEQIMKRLTSEKVSIESLHLAASHEKKQMTSFEIRVASWAAAPEWIMERPFMGWGRRGAKNLIRESDYFNESFKSRFGHLHNSYLETLVDLGFIGTGFILIIILFLGRKIISSFKRGSMPFDVFIFYWAFFIFWAVVNLFESYIIFQSGTYLIAVVLSFSYSFIIKKESFKT</sequence>
<accession>A0AAF0AJI3</accession>
<feature type="transmembrane region" description="Helical" evidence="5">
    <location>
        <begin position="7"/>
        <end position="24"/>
    </location>
</feature>
<evidence type="ECO:0000256" key="3">
    <source>
        <dbReference type="ARBA" id="ARBA00022989"/>
    </source>
</evidence>
<reference evidence="7 8" key="1">
    <citation type="submission" date="2022-12" db="EMBL/GenBank/DDBJ databases">
        <title>Coexistence and Characterization of a Novel Tigecycline Resistance gene tet(X) variant and blaNDM-1 in a Pseudomonas caeni Isolate of Chicken Origin.</title>
        <authorList>
            <person name="Lu X."/>
            <person name="Zhang L."/>
            <person name="Li R."/>
            <person name="Wang Z."/>
        </authorList>
    </citation>
    <scope>NUCLEOTIDE SEQUENCE [LARGE SCALE GENOMIC DNA]</scope>
    <source>
        <strain evidence="7 8">CE14</strain>
    </source>
</reference>
<dbReference type="Proteomes" id="UP001212189">
    <property type="component" value="Chromosome"/>
</dbReference>
<keyword evidence="4 5" id="KW-0472">Membrane</keyword>